<keyword evidence="7" id="KW-1185">Reference proteome</keyword>
<feature type="domain" description="CusB-like beta-barrel" evidence="4">
    <location>
        <begin position="220"/>
        <end position="292"/>
    </location>
</feature>
<evidence type="ECO:0000256" key="2">
    <source>
        <dbReference type="SAM" id="Coils"/>
    </source>
</evidence>
<comment type="caution">
    <text evidence="6">The sequence shown here is derived from an EMBL/GenBank/DDBJ whole genome shotgun (WGS) entry which is preliminary data.</text>
</comment>
<name>A0ABW6D961_9BACT</name>
<dbReference type="InterPro" id="IPR058627">
    <property type="entry name" value="MdtA-like_C"/>
</dbReference>
<dbReference type="InterPro" id="IPR058648">
    <property type="entry name" value="HH_CzcB-like"/>
</dbReference>
<dbReference type="InterPro" id="IPR058792">
    <property type="entry name" value="Beta-barrel_RND_2"/>
</dbReference>
<accession>A0ABW6D961</accession>
<dbReference type="PANTHER" id="PTHR30469:SF15">
    <property type="entry name" value="HLYD FAMILY OF SECRETION PROTEINS"/>
    <property type="match status" value="1"/>
</dbReference>
<dbReference type="Gene3D" id="1.10.287.470">
    <property type="entry name" value="Helix hairpin bin"/>
    <property type="match status" value="1"/>
</dbReference>
<dbReference type="Pfam" id="PF25954">
    <property type="entry name" value="Beta-barrel_RND_2"/>
    <property type="match status" value="1"/>
</dbReference>
<dbReference type="SUPFAM" id="SSF111369">
    <property type="entry name" value="HlyD-like secretion proteins"/>
    <property type="match status" value="1"/>
</dbReference>
<dbReference type="Proteomes" id="UP001598112">
    <property type="component" value="Unassembled WGS sequence"/>
</dbReference>
<dbReference type="RefSeq" id="WP_377978787.1">
    <property type="nucleotide sequence ID" value="NZ_JBBKXY010000002.1"/>
</dbReference>
<dbReference type="Gene3D" id="2.40.30.170">
    <property type="match status" value="1"/>
</dbReference>
<evidence type="ECO:0000313" key="7">
    <source>
        <dbReference type="Proteomes" id="UP001598112"/>
    </source>
</evidence>
<protein>
    <submittedName>
        <fullName evidence="6">Efflux RND transporter periplasmic adaptor subunit</fullName>
    </submittedName>
</protein>
<evidence type="ECO:0000256" key="1">
    <source>
        <dbReference type="ARBA" id="ARBA00009477"/>
    </source>
</evidence>
<organism evidence="6 7">
    <name type="scientific">Aquirufa originis</name>
    <dbReference type="NCBI Taxonomy" id="3096514"/>
    <lineage>
        <taxon>Bacteria</taxon>
        <taxon>Pseudomonadati</taxon>
        <taxon>Bacteroidota</taxon>
        <taxon>Cytophagia</taxon>
        <taxon>Cytophagales</taxon>
        <taxon>Flectobacillaceae</taxon>
        <taxon>Aquirufa</taxon>
    </lineage>
</organism>
<dbReference type="Pfam" id="PF25967">
    <property type="entry name" value="RND-MFP_C"/>
    <property type="match status" value="1"/>
</dbReference>
<feature type="coiled-coil region" evidence="2">
    <location>
        <begin position="19"/>
        <end position="46"/>
    </location>
</feature>
<proteinExistence type="inferred from homology"/>
<evidence type="ECO:0000259" key="3">
    <source>
        <dbReference type="Pfam" id="PF25893"/>
    </source>
</evidence>
<gene>
    <name evidence="6" type="ORF">SKC35_07570</name>
</gene>
<feature type="domain" description="Multidrug resistance protein MdtA-like C-terminal permuted SH3" evidence="5">
    <location>
        <begin position="296"/>
        <end position="359"/>
    </location>
</feature>
<keyword evidence="2" id="KW-0175">Coiled coil</keyword>
<sequence length="369" mass="39631">MKKIAILLSGILFFAACGSKDKKQELADLKSQEKEIQAKIAQLEKEVGKPSEQAAAKVITVSVSPLVAQNFQHFVEAQGNVVAENTVLVSPQTGGVILSLPVVAGQSVSKGQLIATLDNNILKESLEEVRQQLSLAKTIYTKQKALWDQQIGTEVQYLSAKSNMESLEKRIVTLKAQLGLSRVTAPIAGTIELVRQKAGEMGAPGVPIVQIVNLGNLKIAAKIADSYVGTVKQGDEISIKFPDLNKELKARISLVSKIVNPLTRTFDIEARIPNAGGELKPNLLAVININDTSKKNAIVISENIIQKTEKGNLVYVAVEENGKKVARARQVTIGLTYNGQAEITDGLKAGDSLITQGFQDLVDGTAISF</sequence>
<feature type="domain" description="CzcB-like alpha-helical hairpin" evidence="3">
    <location>
        <begin position="123"/>
        <end position="178"/>
    </location>
</feature>
<evidence type="ECO:0000259" key="4">
    <source>
        <dbReference type="Pfam" id="PF25954"/>
    </source>
</evidence>
<dbReference type="PANTHER" id="PTHR30469">
    <property type="entry name" value="MULTIDRUG RESISTANCE PROTEIN MDTA"/>
    <property type="match status" value="1"/>
</dbReference>
<dbReference type="Gene3D" id="2.40.420.20">
    <property type="match status" value="1"/>
</dbReference>
<evidence type="ECO:0000313" key="6">
    <source>
        <dbReference type="EMBL" id="MFD3293541.1"/>
    </source>
</evidence>
<dbReference type="Gene3D" id="2.40.50.100">
    <property type="match status" value="1"/>
</dbReference>
<comment type="similarity">
    <text evidence="1">Belongs to the membrane fusion protein (MFP) (TC 8.A.1) family.</text>
</comment>
<reference evidence="6 7" key="1">
    <citation type="submission" date="2024-03" db="EMBL/GenBank/DDBJ databases">
        <title>Aquirufa genome sequencing.</title>
        <authorList>
            <person name="Pitt A."/>
            <person name="Hahn M.W."/>
        </authorList>
    </citation>
    <scope>NUCLEOTIDE SEQUENCE [LARGE SCALE GENOMIC DNA]</scope>
    <source>
        <strain evidence="6 7">KTFRIE-69F</strain>
    </source>
</reference>
<evidence type="ECO:0000259" key="5">
    <source>
        <dbReference type="Pfam" id="PF25967"/>
    </source>
</evidence>
<dbReference type="InterPro" id="IPR006143">
    <property type="entry name" value="RND_pump_MFP"/>
</dbReference>
<dbReference type="NCBIfam" id="TIGR01730">
    <property type="entry name" value="RND_mfp"/>
    <property type="match status" value="1"/>
</dbReference>
<dbReference type="Pfam" id="PF25893">
    <property type="entry name" value="HH_CzcB"/>
    <property type="match status" value="1"/>
</dbReference>
<dbReference type="PROSITE" id="PS51257">
    <property type="entry name" value="PROKAR_LIPOPROTEIN"/>
    <property type="match status" value="1"/>
</dbReference>
<dbReference type="EMBL" id="JBBKXY010000002">
    <property type="protein sequence ID" value="MFD3293541.1"/>
    <property type="molecule type" value="Genomic_DNA"/>
</dbReference>